<dbReference type="Proteomes" id="UP001499930">
    <property type="component" value="Unassembled WGS sequence"/>
</dbReference>
<accession>A0ABN3YCE9</accession>
<gene>
    <name evidence="3" type="ORF">GCM10017559_59030</name>
</gene>
<feature type="domain" description="4'-phosphopantetheinyl transferase" evidence="2">
    <location>
        <begin position="31"/>
        <end position="107"/>
    </location>
</feature>
<name>A0ABN3YCE9_9ACTN</name>
<dbReference type="InterPro" id="IPR037143">
    <property type="entry name" value="4-PPantetheinyl_Trfase_dom_sf"/>
</dbReference>
<comment type="caution">
    <text evidence="3">The sequence shown here is derived from an EMBL/GenBank/DDBJ whole genome shotgun (WGS) entry which is preliminary data.</text>
</comment>
<evidence type="ECO:0000256" key="1">
    <source>
        <dbReference type="ARBA" id="ARBA00022679"/>
    </source>
</evidence>
<protein>
    <recommendedName>
        <fullName evidence="2">4'-phosphopantetheinyl transferase domain-containing protein</fullName>
    </recommendedName>
</protein>
<dbReference type="SUPFAM" id="SSF56214">
    <property type="entry name" value="4'-phosphopantetheinyl transferase"/>
    <property type="match status" value="1"/>
</dbReference>
<organism evidence="3 4">
    <name type="scientific">Streptosporangium longisporum</name>
    <dbReference type="NCBI Taxonomy" id="46187"/>
    <lineage>
        <taxon>Bacteria</taxon>
        <taxon>Bacillati</taxon>
        <taxon>Actinomycetota</taxon>
        <taxon>Actinomycetes</taxon>
        <taxon>Streptosporangiales</taxon>
        <taxon>Streptosporangiaceae</taxon>
        <taxon>Streptosporangium</taxon>
    </lineage>
</organism>
<evidence type="ECO:0000313" key="3">
    <source>
        <dbReference type="EMBL" id="GAA3025528.1"/>
    </source>
</evidence>
<evidence type="ECO:0000259" key="2">
    <source>
        <dbReference type="Pfam" id="PF01648"/>
    </source>
</evidence>
<keyword evidence="1" id="KW-0808">Transferase</keyword>
<keyword evidence="4" id="KW-1185">Reference proteome</keyword>
<dbReference type="Gene3D" id="3.90.470.20">
    <property type="entry name" value="4'-phosphopantetheinyl transferase domain"/>
    <property type="match status" value="1"/>
</dbReference>
<dbReference type="Pfam" id="PF01648">
    <property type="entry name" value="ACPS"/>
    <property type="match status" value="1"/>
</dbReference>
<proteinExistence type="predicted"/>
<dbReference type="EMBL" id="BAAAWD010000015">
    <property type="protein sequence ID" value="GAA3025528.1"/>
    <property type="molecule type" value="Genomic_DNA"/>
</dbReference>
<evidence type="ECO:0000313" key="4">
    <source>
        <dbReference type="Proteomes" id="UP001499930"/>
    </source>
</evidence>
<dbReference type="InterPro" id="IPR008278">
    <property type="entry name" value="4-PPantetheinyl_Trfase_dom"/>
</dbReference>
<sequence>MSPPAVRAGAPREAARLPYRSVRVSAPAVLVGVDIVEAGRLDRATGRGGETLARHVATAAERSLGAGRAAFSVKESLVKAVGGRPPGFTWHDFEAVTAPAAPWAEPLLDEAAGELAASTGLPLTAGAAYAIRGASARAALARLSPGTPATVAAAARWGEGHGVFVSVAVVYAAPPVRQGNSQRSSQGEES</sequence>
<reference evidence="4" key="1">
    <citation type="journal article" date="2019" name="Int. J. Syst. Evol. Microbiol.">
        <title>The Global Catalogue of Microorganisms (GCM) 10K type strain sequencing project: providing services to taxonomists for standard genome sequencing and annotation.</title>
        <authorList>
            <consortium name="The Broad Institute Genomics Platform"/>
            <consortium name="The Broad Institute Genome Sequencing Center for Infectious Disease"/>
            <person name="Wu L."/>
            <person name="Ma J."/>
        </authorList>
    </citation>
    <scope>NUCLEOTIDE SEQUENCE [LARGE SCALE GENOMIC DNA]</scope>
    <source>
        <strain evidence="4">JCM 3106</strain>
    </source>
</reference>